<dbReference type="AlphaFoldDB" id="A0A2P2D0J5"/>
<keyword evidence="12" id="KW-1185">Reference proteome</keyword>
<comment type="function">
    <text evidence="1 10">Controls the rotational direction of flagella during chemotaxis.</text>
</comment>
<keyword evidence="11" id="KW-0969">Cilium</keyword>
<evidence type="ECO:0000313" key="12">
    <source>
        <dbReference type="Proteomes" id="UP000245076"/>
    </source>
</evidence>
<comment type="similarity">
    <text evidence="3 10">Belongs to the FliL family.</text>
</comment>
<dbReference type="GO" id="GO:0005886">
    <property type="term" value="C:plasma membrane"/>
    <property type="evidence" value="ECO:0007669"/>
    <property type="project" value="UniProtKB-SubCell"/>
</dbReference>
<keyword evidence="5 10" id="KW-0145">Chemotaxis</keyword>
<evidence type="ECO:0000256" key="1">
    <source>
        <dbReference type="ARBA" id="ARBA00002254"/>
    </source>
</evidence>
<dbReference type="OrthoDB" id="331307at2"/>
<dbReference type="InterPro" id="IPR005503">
    <property type="entry name" value="FliL"/>
</dbReference>
<name>A0A2P2D0J5_9LEPT</name>
<accession>A0A2P2D0J5</accession>
<reference evidence="11 12" key="1">
    <citation type="submission" date="2018-02" db="EMBL/GenBank/DDBJ databases">
        <title>Novel Leptospira species isolated from soil and water in Japan.</title>
        <authorList>
            <person name="Nakao R."/>
            <person name="Masuzawa T."/>
        </authorList>
    </citation>
    <scope>NUCLEOTIDE SEQUENCE [LARGE SCALE GENOMIC DNA]</scope>
    <source>
        <strain evidence="11 12">E8</strain>
    </source>
</reference>
<dbReference type="GO" id="GO:0006935">
    <property type="term" value="P:chemotaxis"/>
    <property type="evidence" value="ECO:0007669"/>
    <property type="project" value="UniProtKB-KW"/>
</dbReference>
<dbReference type="GO" id="GO:0009425">
    <property type="term" value="C:bacterial-type flagellum basal body"/>
    <property type="evidence" value="ECO:0007669"/>
    <property type="project" value="InterPro"/>
</dbReference>
<evidence type="ECO:0000256" key="10">
    <source>
        <dbReference type="RuleBase" id="RU364125"/>
    </source>
</evidence>
<keyword evidence="6" id="KW-0812">Transmembrane</keyword>
<keyword evidence="8" id="KW-1133">Transmembrane helix</keyword>
<organism evidence="11 12">
    <name type="scientific">Leptospira johnsonii</name>
    <dbReference type="NCBI Taxonomy" id="1917820"/>
    <lineage>
        <taxon>Bacteria</taxon>
        <taxon>Pseudomonadati</taxon>
        <taxon>Spirochaetota</taxon>
        <taxon>Spirochaetia</taxon>
        <taxon>Leptospirales</taxon>
        <taxon>Leptospiraceae</taxon>
        <taxon>Leptospira</taxon>
    </lineage>
</organism>
<keyword evidence="4 10" id="KW-1003">Cell membrane</keyword>
<keyword evidence="7 10" id="KW-0283">Flagellar rotation</keyword>
<protein>
    <recommendedName>
        <fullName evidence="10">Flagellar protein FliL</fullName>
    </recommendedName>
</protein>
<gene>
    <name evidence="11" type="primary">fliL</name>
    <name evidence="11" type="ORF">LPTSP1_11620</name>
</gene>
<evidence type="ECO:0000256" key="8">
    <source>
        <dbReference type="ARBA" id="ARBA00022989"/>
    </source>
</evidence>
<sequence>MDRKLKRVLLIVGIVILFLIGARNILFSGAYFLARFIASNQYKQDPSQDLKDQVYYKFKDSFRINSKDSKSIKFKLAFAYGPNQPKLEKELTERTTQIRSIVNLIVASKISEEFQSIPSQIDLKEEIQATTNHILSDGQISAVLISDIEIR</sequence>
<evidence type="ECO:0000256" key="2">
    <source>
        <dbReference type="ARBA" id="ARBA00004162"/>
    </source>
</evidence>
<dbReference type="PANTHER" id="PTHR35091">
    <property type="entry name" value="FLAGELLAR PROTEIN FLIL"/>
    <property type="match status" value="1"/>
</dbReference>
<keyword evidence="11" id="KW-0282">Flagellum</keyword>
<dbReference type="GO" id="GO:0071978">
    <property type="term" value="P:bacterial-type flagellum-dependent swarming motility"/>
    <property type="evidence" value="ECO:0007669"/>
    <property type="project" value="TreeGrafter"/>
</dbReference>
<comment type="subcellular location">
    <subcellularLocation>
        <location evidence="2">Cell membrane</location>
        <topology evidence="2">Single-pass membrane protein</topology>
    </subcellularLocation>
</comment>
<comment type="caution">
    <text evidence="11">The sequence shown here is derived from an EMBL/GenBank/DDBJ whole genome shotgun (WGS) entry which is preliminary data.</text>
</comment>
<dbReference type="PANTHER" id="PTHR35091:SF2">
    <property type="entry name" value="FLAGELLAR PROTEIN FLIL"/>
    <property type="match status" value="1"/>
</dbReference>
<evidence type="ECO:0000313" key="11">
    <source>
        <dbReference type="EMBL" id="GBF38172.1"/>
    </source>
</evidence>
<evidence type="ECO:0000256" key="4">
    <source>
        <dbReference type="ARBA" id="ARBA00022475"/>
    </source>
</evidence>
<evidence type="ECO:0000256" key="7">
    <source>
        <dbReference type="ARBA" id="ARBA00022779"/>
    </source>
</evidence>
<evidence type="ECO:0000256" key="6">
    <source>
        <dbReference type="ARBA" id="ARBA00022692"/>
    </source>
</evidence>
<dbReference type="RefSeq" id="WP_108927903.1">
    <property type="nucleotide sequence ID" value="NZ_BFAY01000007.1"/>
</dbReference>
<dbReference type="Pfam" id="PF03748">
    <property type="entry name" value="FliL"/>
    <property type="match status" value="1"/>
</dbReference>
<dbReference type="Proteomes" id="UP000245076">
    <property type="component" value="Unassembled WGS sequence"/>
</dbReference>
<keyword evidence="11" id="KW-0966">Cell projection</keyword>
<evidence type="ECO:0000256" key="3">
    <source>
        <dbReference type="ARBA" id="ARBA00008281"/>
    </source>
</evidence>
<evidence type="ECO:0000256" key="9">
    <source>
        <dbReference type="ARBA" id="ARBA00023136"/>
    </source>
</evidence>
<proteinExistence type="inferred from homology"/>
<keyword evidence="9 10" id="KW-0472">Membrane</keyword>
<evidence type="ECO:0000256" key="5">
    <source>
        <dbReference type="ARBA" id="ARBA00022500"/>
    </source>
</evidence>
<dbReference type="EMBL" id="BFAY01000007">
    <property type="protein sequence ID" value="GBF38172.1"/>
    <property type="molecule type" value="Genomic_DNA"/>
</dbReference>